<evidence type="ECO:0000313" key="2">
    <source>
        <dbReference type="Proteomes" id="UP000291120"/>
    </source>
</evidence>
<keyword evidence="2" id="KW-1185">Reference proteome</keyword>
<organism evidence="1 2">
    <name type="scientific">Lactococcus phage phiQ1</name>
    <dbReference type="NCBI Taxonomy" id="2488571"/>
    <lineage>
        <taxon>Viruses</taxon>
        <taxon>Duplodnaviria</taxon>
        <taxon>Heunggongvirae</taxon>
        <taxon>Uroviricota</taxon>
        <taxon>Caudoviricetes</taxon>
        <taxon>Teubervirus</taxon>
        <taxon>Teubervirus Q1</taxon>
    </lineage>
</organism>
<dbReference type="KEGG" id="vg:56132568"/>
<accession>A0A455VJE7</accession>
<protein>
    <submittedName>
        <fullName evidence="1">Uncharacterized protein</fullName>
    </submittedName>
</protein>
<reference evidence="1 2" key="1">
    <citation type="submission" date="2019-03" db="EMBL/GenBank/DDBJ databases">
        <title>Complete genome sequencing analysis of lytic phage phiQ1.</title>
        <authorList>
            <person name="Kimuro A."/>
            <person name="Yamasaka A."/>
            <person name="Fujino Y."/>
            <person name="Doi K."/>
        </authorList>
    </citation>
    <scope>NUCLEOTIDE SEQUENCE [LARGE SCALE GENOMIC DNA]</scope>
    <source>
        <strain evidence="2">phiQ1</strain>
    </source>
</reference>
<evidence type="ECO:0000313" key="1">
    <source>
        <dbReference type="EMBL" id="BBI90372.1"/>
    </source>
</evidence>
<sequence>MKLKLIDVRLDEDFHAEFGTCDLCMSTGYAAQPTYIFEDENGIRTEVEGYYWSWGDYDEINVNNVIDFAAWVAEQDFSDTLKEVEVRWDTYNQHSIFDWGWLRAIVQAYNEKLNIVEGVITYD</sequence>
<dbReference type="Proteomes" id="UP000291120">
    <property type="component" value="Segment"/>
</dbReference>
<name>A0A455VJE7_9CAUD</name>
<dbReference type="GeneID" id="56132568"/>
<dbReference type="EMBL" id="AP019527">
    <property type="protein sequence ID" value="BBI90372.1"/>
    <property type="molecule type" value="Genomic_DNA"/>
</dbReference>
<proteinExistence type="predicted"/>
<dbReference type="RefSeq" id="YP_009900349.1">
    <property type="nucleotide sequence ID" value="NC_049805.1"/>
</dbReference>